<gene>
    <name evidence="1" type="ORF">QFC21_002040</name>
</gene>
<evidence type="ECO:0000313" key="2">
    <source>
        <dbReference type="Proteomes" id="UP001227268"/>
    </source>
</evidence>
<accession>A0ACC2VYI1</accession>
<name>A0ACC2VYI1_9TREE</name>
<comment type="caution">
    <text evidence="1">The sequence shown here is derived from an EMBL/GenBank/DDBJ whole genome shotgun (WGS) entry which is preliminary data.</text>
</comment>
<protein>
    <submittedName>
        <fullName evidence="1">Uncharacterized protein</fullName>
    </submittedName>
</protein>
<keyword evidence="2" id="KW-1185">Reference proteome</keyword>
<sequence length="254" mass="27812">MTDPEMGSIEAMYEYLTSDGTDATQKNRYFQERSLDLVPRLVDQICVPSTLNPSPHLQDQGAHVLHLFLDNASPKELSLTLETELERAIDEIAECFLMDEDDADDGEDQEDEEQDSSPHSHRRKTLQSVSKRICVALDSHIRVLDRLTFKTSKAGILVIQGFLQRLDDYLVDLTQAINEGESLPPSGSGDLCTAVAAWCFVGQCIAKIPGDATFADGTSHAGKGLLGAVPEDSLVKVAAESVINHRQRKAADGM</sequence>
<dbReference type="Proteomes" id="UP001227268">
    <property type="component" value="Unassembled WGS sequence"/>
</dbReference>
<proteinExistence type="predicted"/>
<dbReference type="EMBL" id="JASBWT010000005">
    <property type="protein sequence ID" value="KAJ9104544.1"/>
    <property type="molecule type" value="Genomic_DNA"/>
</dbReference>
<reference evidence="1" key="1">
    <citation type="submission" date="2023-04" db="EMBL/GenBank/DDBJ databases">
        <title>Draft Genome sequencing of Naganishia species isolated from polar environments using Oxford Nanopore Technology.</title>
        <authorList>
            <person name="Leo P."/>
            <person name="Venkateswaran K."/>
        </authorList>
    </citation>
    <scope>NUCLEOTIDE SEQUENCE</scope>
    <source>
        <strain evidence="1">MNA-CCFEE 5423</strain>
    </source>
</reference>
<organism evidence="1 2">
    <name type="scientific">Naganishia friedmannii</name>
    <dbReference type="NCBI Taxonomy" id="89922"/>
    <lineage>
        <taxon>Eukaryota</taxon>
        <taxon>Fungi</taxon>
        <taxon>Dikarya</taxon>
        <taxon>Basidiomycota</taxon>
        <taxon>Agaricomycotina</taxon>
        <taxon>Tremellomycetes</taxon>
        <taxon>Filobasidiales</taxon>
        <taxon>Filobasidiaceae</taxon>
        <taxon>Naganishia</taxon>
    </lineage>
</organism>
<evidence type="ECO:0000313" key="1">
    <source>
        <dbReference type="EMBL" id="KAJ9104544.1"/>
    </source>
</evidence>